<dbReference type="AlphaFoldDB" id="A0A0F9BBG9"/>
<dbReference type="EMBL" id="LAZR01050159">
    <property type="protein sequence ID" value="KKK87984.1"/>
    <property type="molecule type" value="Genomic_DNA"/>
</dbReference>
<gene>
    <name evidence="1" type="ORF">LCGC14_2747760</name>
</gene>
<name>A0A0F9BBG9_9ZZZZ</name>
<protein>
    <submittedName>
        <fullName evidence="1">Uncharacterized protein</fullName>
    </submittedName>
</protein>
<evidence type="ECO:0000313" key="1">
    <source>
        <dbReference type="EMBL" id="KKK87984.1"/>
    </source>
</evidence>
<proteinExistence type="predicted"/>
<accession>A0A0F9BBG9</accession>
<sequence>MDEIKRIRKLTSLLRIGPKDTKKMLGRILRDIGHGRQTEIY</sequence>
<comment type="caution">
    <text evidence="1">The sequence shown here is derived from an EMBL/GenBank/DDBJ whole genome shotgun (WGS) entry which is preliminary data.</text>
</comment>
<reference evidence="1" key="1">
    <citation type="journal article" date="2015" name="Nature">
        <title>Complex archaea that bridge the gap between prokaryotes and eukaryotes.</title>
        <authorList>
            <person name="Spang A."/>
            <person name="Saw J.H."/>
            <person name="Jorgensen S.L."/>
            <person name="Zaremba-Niedzwiedzka K."/>
            <person name="Martijn J."/>
            <person name="Lind A.E."/>
            <person name="van Eijk R."/>
            <person name="Schleper C."/>
            <person name="Guy L."/>
            <person name="Ettema T.J."/>
        </authorList>
    </citation>
    <scope>NUCLEOTIDE SEQUENCE</scope>
</reference>
<organism evidence="1">
    <name type="scientific">marine sediment metagenome</name>
    <dbReference type="NCBI Taxonomy" id="412755"/>
    <lineage>
        <taxon>unclassified sequences</taxon>
        <taxon>metagenomes</taxon>
        <taxon>ecological metagenomes</taxon>
    </lineage>
</organism>